<dbReference type="InterPro" id="IPR000160">
    <property type="entry name" value="GGDEF_dom"/>
</dbReference>
<protein>
    <recommendedName>
        <fullName evidence="2">GGDEF domain-containing protein</fullName>
    </recommendedName>
</protein>
<dbReference type="InterPro" id="IPR043128">
    <property type="entry name" value="Rev_trsase/Diguanyl_cyclase"/>
</dbReference>
<keyword evidence="4" id="KW-1185">Reference proteome</keyword>
<feature type="transmembrane region" description="Helical" evidence="1">
    <location>
        <begin position="49"/>
        <end position="68"/>
    </location>
</feature>
<proteinExistence type="predicted"/>
<accession>A0A8H9L7Z7</accession>
<feature type="transmembrane region" description="Helical" evidence="1">
    <location>
        <begin position="151"/>
        <end position="170"/>
    </location>
</feature>
<dbReference type="AlphaFoldDB" id="A0A8H9L7Z7"/>
<evidence type="ECO:0000313" key="3">
    <source>
        <dbReference type="EMBL" id="GGM50899.1"/>
    </source>
</evidence>
<keyword evidence="1" id="KW-0472">Membrane</keyword>
<dbReference type="Proteomes" id="UP000600547">
    <property type="component" value="Unassembled WGS sequence"/>
</dbReference>
<reference evidence="4" key="1">
    <citation type="journal article" date="2019" name="Int. J. Syst. Evol. Microbiol.">
        <title>The Global Catalogue of Microorganisms (GCM) 10K type strain sequencing project: providing services to taxonomists for standard genome sequencing and annotation.</title>
        <authorList>
            <consortium name="The Broad Institute Genomics Platform"/>
            <consortium name="The Broad Institute Genome Sequencing Center for Infectious Disease"/>
            <person name="Wu L."/>
            <person name="Ma J."/>
        </authorList>
    </citation>
    <scope>NUCLEOTIDE SEQUENCE [LARGE SCALE GENOMIC DNA]</scope>
    <source>
        <strain evidence="4">JCM 31047</strain>
    </source>
</reference>
<comment type="caution">
    <text evidence="3">The sequence shown here is derived from an EMBL/GenBank/DDBJ whole genome shotgun (WGS) entry which is preliminary data.</text>
</comment>
<keyword evidence="1" id="KW-0812">Transmembrane</keyword>
<dbReference type="PROSITE" id="PS50887">
    <property type="entry name" value="GGDEF"/>
    <property type="match status" value="1"/>
</dbReference>
<name>A0A8H9L7Z7_9DEIO</name>
<evidence type="ECO:0000313" key="4">
    <source>
        <dbReference type="Proteomes" id="UP000600547"/>
    </source>
</evidence>
<keyword evidence="1" id="KW-1133">Transmembrane helix</keyword>
<feature type="transmembrane region" description="Helical" evidence="1">
    <location>
        <begin position="80"/>
        <end position="98"/>
    </location>
</feature>
<feature type="transmembrane region" description="Helical" evidence="1">
    <location>
        <begin position="104"/>
        <end position="121"/>
    </location>
</feature>
<dbReference type="PROSITE" id="PS51257">
    <property type="entry name" value="PROKAR_LIPOPROTEIN"/>
    <property type="match status" value="1"/>
</dbReference>
<feature type="domain" description="GGDEF" evidence="2">
    <location>
        <begin position="214"/>
        <end position="342"/>
    </location>
</feature>
<dbReference type="InterPro" id="IPR029787">
    <property type="entry name" value="Nucleotide_cyclase"/>
</dbReference>
<dbReference type="RefSeq" id="WP_110828553.1">
    <property type="nucleotide sequence ID" value="NZ_BMQG01000010.1"/>
</dbReference>
<dbReference type="GO" id="GO:0052621">
    <property type="term" value="F:diguanylate cyclase activity"/>
    <property type="evidence" value="ECO:0007669"/>
    <property type="project" value="TreeGrafter"/>
</dbReference>
<sequence>MSRPPAPFTDSPGTPPKRLSSAYFQVAVMSCASHGALLLFDWVHGGQHLGVLFSALLVSVVLAALLAWGRMSLHLLRGALAWSLPVWVLGLVSVAAIQTGQVPAPYFLTLAIVTAVLRATLPARQAARATLALMTAAGGVVLGWAPDQTPLLINAAFLAGLIGFLAEHGVTLHAERQYSEALRVLAVTDALTGTLNRRGGEVALRALMQEARLGQVAVLLLDIDRFKGINDRFGHAAGDEVLSQVARAAGRAAGPDVTVIRWGGEEFLLAWSAVQPAQAHEVAARVVRAVRAVRVPGQGQGPAVTVSAGLAFSDEVHGLEALVQLADQRMYAAKQAGGDRWE</sequence>
<dbReference type="PANTHER" id="PTHR45138:SF9">
    <property type="entry name" value="DIGUANYLATE CYCLASE DGCM-RELATED"/>
    <property type="match status" value="1"/>
</dbReference>
<dbReference type="Pfam" id="PF00990">
    <property type="entry name" value="GGDEF"/>
    <property type="match status" value="1"/>
</dbReference>
<evidence type="ECO:0000256" key="1">
    <source>
        <dbReference type="SAM" id="Phobius"/>
    </source>
</evidence>
<feature type="transmembrane region" description="Helical" evidence="1">
    <location>
        <begin position="128"/>
        <end position="145"/>
    </location>
</feature>
<dbReference type="EMBL" id="BMQG01000010">
    <property type="protein sequence ID" value="GGM50899.1"/>
    <property type="molecule type" value="Genomic_DNA"/>
</dbReference>
<dbReference type="SMART" id="SM00267">
    <property type="entry name" value="GGDEF"/>
    <property type="match status" value="1"/>
</dbReference>
<dbReference type="Gene3D" id="3.30.70.270">
    <property type="match status" value="1"/>
</dbReference>
<dbReference type="SUPFAM" id="SSF55073">
    <property type="entry name" value="Nucleotide cyclase"/>
    <property type="match status" value="1"/>
</dbReference>
<gene>
    <name evidence="3" type="ORF">GCM10008956_28740</name>
</gene>
<evidence type="ECO:0000259" key="2">
    <source>
        <dbReference type="PROSITE" id="PS50887"/>
    </source>
</evidence>
<dbReference type="InterPro" id="IPR050469">
    <property type="entry name" value="Diguanylate_Cyclase"/>
</dbReference>
<dbReference type="PANTHER" id="PTHR45138">
    <property type="entry name" value="REGULATORY COMPONENTS OF SENSORY TRANSDUCTION SYSTEM"/>
    <property type="match status" value="1"/>
</dbReference>
<dbReference type="NCBIfam" id="TIGR00254">
    <property type="entry name" value="GGDEF"/>
    <property type="match status" value="1"/>
</dbReference>
<dbReference type="CDD" id="cd01949">
    <property type="entry name" value="GGDEF"/>
    <property type="match status" value="1"/>
</dbReference>
<organism evidence="3 4">
    <name type="scientific">Deinococcus arenae</name>
    <dbReference type="NCBI Taxonomy" id="1452751"/>
    <lineage>
        <taxon>Bacteria</taxon>
        <taxon>Thermotogati</taxon>
        <taxon>Deinococcota</taxon>
        <taxon>Deinococci</taxon>
        <taxon>Deinococcales</taxon>
        <taxon>Deinococcaceae</taxon>
        <taxon>Deinococcus</taxon>
    </lineage>
</organism>